<dbReference type="PANTHER" id="PTHR23517:SF15">
    <property type="entry name" value="PROTON-DEPENDENT OLIGOPEPTIDE FAMILY TRANSPORT PROTEIN"/>
    <property type="match status" value="1"/>
</dbReference>
<feature type="transmembrane region" description="Helical" evidence="9">
    <location>
        <begin position="473"/>
        <end position="497"/>
    </location>
</feature>
<reference evidence="10" key="1">
    <citation type="submission" date="2020-10" db="EMBL/GenBank/DDBJ databases">
        <authorList>
            <person name="Gilroy R."/>
        </authorList>
    </citation>
    <scope>NUCLEOTIDE SEQUENCE</scope>
    <source>
        <strain evidence="10">ChiHecec2B26-709</strain>
    </source>
</reference>
<evidence type="ECO:0000256" key="6">
    <source>
        <dbReference type="ARBA" id="ARBA00022989"/>
    </source>
</evidence>
<dbReference type="EMBL" id="DVLC01000041">
    <property type="protein sequence ID" value="HIT46630.1"/>
    <property type="molecule type" value="Genomic_DNA"/>
</dbReference>
<feature type="transmembrane region" description="Helical" evidence="9">
    <location>
        <begin position="288"/>
        <end position="305"/>
    </location>
</feature>
<keyword evidence="5" id="KW-0653">Protein transport</keyword>
<dbReference type="PROSITE" id="PS01023">
    <property type="entry name" value="PTR2_2"/>
    <property type="match status" value="1"/>
</dbReference>
<evidence type="ECO:0000256" key="8">
    <source>
        <dbReference type="RuleBase" id="RU003755"/>
    </source>
</evidence>
<evidence type="ECO:0000256" key="3">
    <source>
        <dbReference type="ARBA" id="ARBA00022475"/>
    </source>
</evidence>
<keyword evidence="5" id="KW-0571">Peptide transport</keyword>
<dbReference type="Gene3D" id="1.20.1250.20">
    <property type="entry name" value="MFS general substrate transporter like domains"/>
    <property type="match status" value="3"/>
</dbReference>
<dbReference type="SUPFAM" id="SSF103473">
    <property type="entry name" value="MFS general substrate transporter"/>
    <property type="match status" value="1"/>
</dbReference>
<dbReference type="PANTHER" id="PTHR23517">
    <property type="entry name" value="RESISTANCE PROTEIN MDTM, PUTATIVE-RELATED-RELATED"/>
    <property type="match status" value="1"/>
</dbReference>
<comment type="caution">
    <text evidence="10">The sequence shown here is derived from an EMBL/GenBank/DDBJ whole genome shotgun (WGS) entry which is preliminary data.</text>
</comment>
<feature type="transmembrane region" description="Helical" evidence="9">
    <location>
        <begin position="141"/>
        <end position="164"/>
    </location>
</feature>
<reference evidence="10" key="2">
    <citation type="journal article" date="2021" name="PeerJ">
        <title>Extensive microbial diversity within the chicken gut microbiome revealed by metagenomics and culture.</title>
        <authorList>
            <person name="Gilroy R."/>
            <person name="Ravi A."/>
            <person name="Getino M."/>
            <person name="Pursley I."/>
            <person name="Horton D.L."/>
            <person name="Alikhan N.F."/>
            <person name="Baker D."/>
            <person name="Gharbi K."/>
            <person name="Hall N."/>
            <person name="Watson M."/>
            <person name="Adriaenssens E.M."/>
            <person name="Foster-Nyarko E."/>
            <person name="Jarju S."/>
            <person name="Secka A."/>
            <person name="Antonio M."/>
            <person name="Oren A."/>
            <person name="Chaudhuri R.R."/>
            <person name="La Ragione R."/>
            <person name="Hildebrand F."/>
            <person name="Pallen M.J."/>
        </authorList>
    </citation>
    <scope>NUCLEOTIDE SEQUENCE</scope>
    <source>
        <strain evidence="10">ChiHecec2B26-709</strain>
    </source>
</reference>
<feature type="transmembrane region" description="Helical" evidence="9">
    <location>
        <begin position="536"/>
        <end position="557"/>
    </location>
</feature>
<dbReference type="AlphaFoldDB" id="A0A9D1KID3"/>
<evidence type="ECO:0000256" key="9">
    <source>
        <dbReference type="SAM" id="Phobius"/>
    </source>
</evidence>
<evidence type="ECO:0000256" key="7">
    <source>
        <dbReference type="ARBA" id="ARBA00023136"/>
    </source>
</evidence>
<feature type="transmembrane region" description="Helical" evidence="9">
    <location>
        <begin position="98"/>
        <end position="120"/>
    </location>
</feature>
<dbReference type="InterPro" id="IPR000109">
    <property type="entry name" value="POT_fam"/>
</dbReference>
<comment type="similarity">
    <text evidence="8">Belongs to the major facilitator superfamily. Proton-dependent oligopeptide transporter (POT/PTR) (TC 2.A.17) family.</text>
</comment>
<feature type="transmembrane region" description="Helical" evidence="9">
    <location>
        <begin position="360"/>
        <end position="377"/>
    </location>
</feature>
<evidence type="ECO:0000256" key="1">
    <source>
        <dbReference type="ARBA" id="ARBA00004651"/>
    </source>
</evidence>
<gene>
    <name evidence="10" type="ORF">IAC35_02085</name>
</gene>
<evidence type="ECO:0000256" key="2">
    <source>
        <dbReference type="ARBA" id="ARBA00022448"/>
    </source>
</evidence>
<evidence type="ECO:0000313" key="10">
    <source>
        <dbReference type="EMBL" id="HIT46630.1"/>
    </source>
</evidence>
<dbReference type="CDD" id="cd17346">
    <property type="entry name" value="MFS_DtpA_like"/>
    <property type="match status" value="1"/>
</dbReference>
<dbReference type="InterPro" id="IPR050171">
    <property type="entry name" value="MFS_Transporters"/>
</dbReference>
<keyword evidence="2 8" id="KW-0813">Transport</keyword>
<accession>A0A9D1KID3</accession>
<dbReference type="GO" id="GO:0005886">
    <property type="term" value="C:plasma membrane"/>
    <property type="evidence" value="ECO:0007669"/>
    <property type="project" value="UniProtKB-SubCell"/>
</dbReference>
<comment type="subcellular location">
    <subcellularLocation>
        <location evidence="1">Cell membrane</location>
        <topology evidence="1">Multi-pass membrane protein</topology>
    </subcellularLocation>
    <subcellularLocation>
        <location evidence="8">Membrane</location>
        <topology evidence="8">Multi-pass membrane protein</topology>
    </subcellularLocation>
</comment>
<dbReference type="Proteomes" id="UP000886881">
    <property type="component" value="Unassembled WGS sequence"/>
</dbReference>
<dbReference type="InterPro" id="IPR005279">
    <property type="entry name" value="Dipep/tripep_permease"/>
</dbReference>
<feature type="transmembrane region" description="Helical" evidence="9">
    <location>
        <begin position="330"/>
        <end position="348"/>
    </location>
</feature>
<organism evidence="10 11">
    <name type="scientific">Candidatus Cryptobacteroides merdipullorum</name>
    <dbReference type="NCBI Taxonomy" id="2840771"/>
    <lineage>
        <taxon>Bacteria</taxon>
        <taxon>Pseudomonadati</taxon>
        <taxon>Bacteroidota</taxon>
        <taxon>Bacteroidia</taxon>
        <taxon>Bacteroidales</taxon>
        <taxon>Candidatus Cryptobacteroides</taxon>
    </lineage>
</organism>
<feature type="transmembrane region" description="Helical" evidence="9">
    <location>
        <begin position="397"/>
        <end position="414"/>
    </location>
</feature>
<dbReference type="Pfam" id="PF00854">
    <property type="entry name" value="PTR2"/>
    <property type="match status" value="2"/>
</dbReference>
<feature type="transmembrane region" description="Helical" evidence="9">
    <location>
        <begin position="21"/>
        <end position="40"/>
    </location>
</feature>
<proteinExistence type="inferred from homology"/>
<evidence type="ECO:0000256" key="5">
    <source>
        <dbReference type="ARBA" id="ARBA00022856"/>
    </source>
</evidence>
<feature type="transmembrane region" description="Helical" evidence="9">
    <location>
        <begin position="46"/>
        <end position="67"/>
    </location>
</feature>
<dbReference type="GO" id="GO:0006857">
    <property type="term" value="P:oligopeptide transport"/>
    <property type="evidence" value="ECO:0007669"/>
    <property type="project" value="InterPro"/>
</dbReference>
<keyword evidence="6 9" id="KW-1133">Transmembrane helix</keyword>
<dbReference type="InterPro" id="IPR018456">
    <property type="entry name" value="PTR2_symporter_CS"/>
</dbReference>
<feature type="transmembrane region" description="Helical" evidence="9">
    <location>
        <begin position="74"/>
        <end position="92"/>
    </location>
</feature>
<evidence type="ECO:0000256" key="4">
    <source>
        <dbReference type="ARBA" id="ARBA00022692"/>
    </source>
</evidence>
<feature type="transmembrane region" description="Helical" evidence="9">
    <location>
        <begin position="435"/>
        <end position="453"/>
    </location>
</feature>
<sequence length="582" mass="62938">MFKGQPKGLFALALANTGERFGYYTMLAIFMLFLQAKFGWDQALASQVYSIFLAAVYFMPVVGGWLADRIGFGKCVVTGISVMFLGYLALAIPTGDNFMGIALMIGALLLISVGTGLFKGNLQVLVGNLYDDPKYSSRRDAAFSLFYMAINIGAMFAPSAATAITNKFLSSAGLVYKADIPALAHQYLDGTITAANSAKLAGLQAVMPSPEVTSMPAADFCSYYIENLSSSYNMGFAVACVSLIVSVCIYFGCRSWFRHADVNAKQAAASGGTVHVEELTPKQTKERVVALCLVFAVVIFFWMAFHQNGQSLTWFARDYTQSFAEGWPRLGFNIWILALIAVSIYTLFGTFQSEKPLGKIGCGVVTIMLWCGAYAIYSGMPARLDIQPQLFQQFNPFFVVFLTPLSIALFSALASKKSERHPKGLEPSAPKKIGIGMFIAALGYLIMIFGSLGQASPAELQGTVSPDPVVPTYLMGTYLVLTFAELLLSPMGISFVSKVAPPKLKGLMMGLWFAATAVGNYLSSIPGLLWMNVPLWANWAILMALCVIAGGIMFAMLRKIESATEDRQETAAEASDKQAAEA</sequence>
<dbReference type="GO" id="GO:1904680">
    <property type="term" value="F:peptide transmembrane transporter activity"/>
    <property type="evidence" value="ECO:0007669"/>
    <property type="project" value="InterPro"/>
</dbReference>
<protein>
    <submittedName>
        <fullName evidence="10">Peptide MFS transporter</fullName>
    </submittedName>
</protein>
<keyword evidence="4 8" id="KW-0812">Transmembrane</keyword>
<keyword evidence="7 9" id="KW-0472">Membrane</keyword>
<name>A0A9D1KID3_9BACT</name>
<feature type="transmembrane region" description="Helical" evidence="9">
    <location>
        <begin position="509"/>
        <end position="530"/>
    </location>
</feature>
<keyword evidence="3" id="KW-1003">Cell membrane</keyword>
<dbReference type="InterPro" id="IPR036259">
    <property type="entry name" value="MFS_trans_sf"/>
</dbReference>
<feature type="transmembrane region" description="Helical" evidence="9">
    <location>
        <begin position="232"/>
        <end position="253"/>
    </location>
</feature>
<evidence type="ECO:0000313" key="11">
    <source>
        <dbReference type="Proteomes" id="UP000886881"/>
    </source>
</evidence>